<feature type="compositionally biased region" description="Low complexity" evidence="6">
    <location>
        <begin position="696"/>
        <end position="707"/>
    </location>
</feature>
<feature type="domain" description="Carboxylesterase type B" evidence="8">
    <location>
        <begin position="23"/>
        <end position="526"/>
    </location>
</feature>
<evidence type="ECO:0000259" key="8">
    <source>
        <dbReference type="Pfam" id="PF00135"/>
    </source>
</evidence>
<evidence type="ECO:0000256" key="5">
    <source>
        <dbReference type="ARBA" id="ARBA00023180"/>
    </source>
</evidence>
<name>D5G3D4_HELAM</name>
<evidence type="ECO:0000313" key="9">
    <source>
        <dbReference type="EMBL" id="ADF43463.1"/>
    </source>
</evidence>
<evidence type="ECO:0000256" key="4">
    <source>
        <dbReference type="ARBA" id="ARBA00023157"/>
    </source>
</evidence>
<keyword evidence="3" id="KW-0378">Hydrolase</keyword>
<dbReference type="Pfam" id="PF00135">
    <property type="entry name" value="COesterase"/>
    <property type="match status" value="1"/>
</dbReference>
<dbReference type="PROSITE" id="PS00122">
    <property type="entry name" value="CARBOXYLESTERASE_B_1"/>
    <property type="match status" value="1"/>
</dbReference>
<feature type="region of interest" description="Disordered" evidence="6">
    <location>
        <begin position="540"/>
        <end position="726"/>
    </location>
</feature>
<feature type="compositionally biased region" description="Acidic residues" evidence="6">
    <location>
        <begin position="709"/>
        <end position="719"/>
    </location>
</feature>
<sequence>MWWRTCVVLVCVTAVLADEEWRQVNTAQGPVRGQKHPSGHLYAFYNVPYATAPKGIHKFKAPLPPPVRTEPFDAVNKNVVCPQYIDMDSKMPGRHLEQSEDCLIANIFVPDTNENNLPVLVYVHGGAFILGFGDMMRATQLMKSKDFIMVTFNYRLGIHGFLCLGTEDVPGNAGLKDQVALLRWVKDNIANFGGNPNKVTLAGYSAGSTSVDLLMLSKAAKGLFHRVIPESGANLAAFGMQRDPLEVAKSHAKTLQFTNVEDISALEQFYKTASMALLTEDSFLLRPDSTFLFGPCVERDTEGAFLTESPLTILKNGDYEKLPMLYGFANMEGLFRIDMFNDWKDKMNSNFAEFLPADLKFETDGAKEEVIELIKKFYFGGQPVSNDNILRYVDYFSDVPFVYPTLRSAKLQVEAGNDQVYLYEYSFVDENDNVVPHTNVRGADHVAQTVALMDGEDESLKSQAYQNMRKIIREIWHNFIITGTPVPADSSLPAWPPARADRSPHMRLLEKPVLQGVLLGERAQFWDDIYEKYYLDAVPPAAPNTDNDNDNDGGNGGEGDGGNGGESDGGNGGEGDGGNGGEGDGGNGGEGDGGNGGEGDGGNGGEGDGGEGDGGDGGEGDGGEGDGGEGDGGDGGEGDGGEGDGGDGGEGDGGDGGEGDGGDGGEGDGGEGDGGEGDGGDGGEGDGGEGDGGNDSGDNTDSGSGDDNGSGDDEDDTDAADSAGHRDLIGSNLMILTVVLYFSKLLLNTN</sequence>
<feature type="compositionally biased region" description="Acidic residues" evidence="6">
    <location>
        <begin position="608"/>
        <end position="689"/>
    </location>
</feature>
<dbReference type="InterPro" id="IPR029058">
    <property type="entry name" value="AB_hydrolase_fold"/>
</dbReference>
<feature type="compositionally biased region" description="Gly residues" evidence="6">
    <location>
        <begin position="553"/>
        <end position="607"/>
    </location>
</feature>
<dbReference type="OrthoDB" id="3200163at2759"/>
<evidence type="ECO:0000256" key="7">
    <source>
        <dbReference type="SAM" id="SignalP"/>
    </source>
</evidence>
<keyword evidence="4" id="KW-1015">Disulfide bond</keyword>
<dbReference type="SUPFAM" id="SSF53474">
    <property type="entry name" value="alpha/beta-Hydrolases"/>
    <property type="match status" value="1"/>
</dbReference>
<dbReference type="ESTHER" id="helam-d5g3d4">
    <property type="family name" value="Carb_B_Arthropoda"/>
</dbReference>
<feature type="chain" id="PRO_5007310246" evidence="7">
    <location>
        <begin position="18"/>
        <end position="750"/>
    </location>
</feature>
<dbReference type="AlphaFoldDB" id="D5G3D4"/>
<dbReference type="InterPro" id="IPR050309">
    <property type="entry name" value="Type-B_Carboxylest/Lipase"/>
</dbReference>
<dbReference type="GO" id="GO:0052689">
    <property type="term" value="F:carboxylic ester hydrolase activity"/>
    <property type="evidence" value="ECO:0007669"/>
    <property type="project" value="UniProtKB-KW"/>
</dbReference>
<keyword evidence="7" id="KW-0732">Signal</keyword>
<dbReference type="InterPro" id="IPR019826">
    <property type="entry name" value="Carboxylesterase_B_AS"/>
</dbReference>
<comment type="similarity">
    <text evidence="1">Belongs to the type-B carboxylesterase/lipase family.</text>
</comment>
<accession>D5G3D4</accession>
<dbReference type="InterPro" id="IPR002018">
    <property type="entry name" value="CarbesteraseB"/>
</dbReference>
<dbReference type="Gene3D" id="3.40.50.1820">
    <property type="entry name" value="alpha/beta hydrolase"/>
    <property type="match status" value="1"/>
</dbReference>
<evidence type="ECO:0000256" key="6">
    <source>
        <dbReference type="SAM" id="MobiDB-lite"/>
    </source>
</evidence>
<keyword evidence="5" id="KW-0325">Glycoprotein</keyword>
<keyword evidence="2" id="KW-0719">Serine esterase</keyword>
<evidence type="ECO:0000256" key="1">
    <source>
        <dbReference type="ARBA" id="ARBA00005964"/>
    </source>
</evidence>
<evidence type="ECO:0000256" key="2">
    <source>
        <dbReference type="ARBA" id="ARBA00022487"/>
    </source>
</evidence>
<feature type="signal peptide" evidence="7">
    <location>
        <begin position="1"/>
        <end position="17"/>
    </location>
</feature>
<reference evidence="9" key="1">
    <citation type="journal article" date="2010" name="Insect Biochem. Mol. Biol.">
        <title>Gene identification and proteomic analysis of the esterases of the cotton bollworm, Helicoverpa armigera.</title>
        <authorList>
            <person name="Teese M.G."/>
            <person name="Campbell P.M."/>
            <person name="Scott C."/>
            <person name="Gordon K.H."/>
            <person name="Southon A."/>
            <person name="Hovan D."/>
            <person name="Robin C."/>
            <person name="Russell R.J."/>
            <person name="Oakeshott J.G."/>
        </authorList>
    </citation>
    <scope>NUCLEOTIDE SEQUENCE</scope>
    <source>
        <strain evidence="9">GR</strain>
    </source>
</reference>
<evidence type="ECO:0000256" key="3">
    <source>
        <dbReference type="ARBA" id="ARBA00022801"/>
    </source>
</evidence>
<organism evidence="9">
    <name type="scientific">Helicoverpa armigera</name>
    <name type="common">Cotton bollworm</name>
    <name type="synonym">Heliothis armigera</name>
    <dbReference type="NCBI Taxonomy" id="29058"/>
    <lineage>
        <taxon>Eukaryota</taxon>
        <taxon>Metazoa</taxon>
        <taxon>Ecdysozoa</taxon>
        <taxon>Arthropoda</taxon>
        <taxon>Hexapoda</taxon>
        <taxon>Insecta</taxon>
        <taxon>Pterygota</taxon>
        <taxon>Neoptera</taxon>
        <taxon>Endopterygota</taxon>
        <taxon>Lepidoptera</taxon>
        <taxon>Glossata</taxon>
        <taxon>Ditrysia</taxon>
        <taxon>Noctuoidea</taxon>
        <taxon>Noctuidae</taxon>
        <taxon>Heliothinae</taxon>
        <taxon>Helicoverpa</taxon>
    </lineage>
</organism>
<dbReference type="EMBL" id="FJ997298">
    <property type="protein sequence ID" value="ADF43463.1"/>
    <property type="molecule type" value="mRNA"/>
</dbReference>
<protein>
    <submittedName>
        <fullName evidence="9">Carboxyl/choline esterase CCE001g</fullName>
    </submittedName>
</protein>
<proteinExistence type="evidence at transcript level"/>
<dbReference type="PANTHER" id="PTHR11559">
    <property type="entry name" value="CARBOXYLESTERASE"/>
    <property type="match status" value="1"/>
</dbReference>